<gene>
    <name evidence="6" type="ORF">GCM10007157_18360</name>
</gene>
<dbReference type="Proteomes" id="UP000623776">
    <property type="component" value="Unassembled WGS sequence"/>
</dbReference>
<organism evidence="6 7">
    <name type="scientific">Vreelandella hamiltonii</name>
    <dbReference type="NCBI Taxonomy" id="502829"/>
    <lineage>
        <taxon>Bacteria</taxon>
        <taxon>Pseudomonadati</taxon>
        <taxon>Pseudomonadota</taxon>
        <taxon>Gammaproteobacteria</taxon>
        <taxon>Oceanospirillales</taxon>
        <taxon>Halomonadaceae</taxon>
        <taxon>Vreelandella</taxon>
    </lineage>
</organism>
<evidence type="ECO:0000313" key="7">
    <source>
        <dbReference type="Proteomes" id="UP000623776"/>
    </source>
</evidence>
<evidence type="ECO:0000256" key="3">
    <source>
        <dbReference type="ARBA" id="ARBA00022729"/>
    </source>
</evidence>
<comment type="similarity">
    <text evidence="1">Belongs to the bacterial solute-binding protein 3 family.</text>
</comment>
<dbReference type="GO" id="GO:0005576">
    <property type="term" value="C:extracellular region"/>
    <property type="evidence" value="ECO:0007669"/>
    <property type="project" value="TreeGrafter"/>
</dbReference>
<feature type="domain" description="Solute-binding protein family 3/N-terminal" evidence="5">
    <location>
        <begin position="39"/>
        <end position="271"/>
    </location>
</feature>
<dbReference type="Pfam" id="PF00497">
    <property type="entry name" value="SBP_bac_3"/>
    <property type="match status" value="1"/>
</dbReference>
<dbReference type="SMART" id="SM00062">
    <property type="entry name" value="PBPb"/>
    <property type="match status" value="1"/>
</dbReference>
<keyword evidence="2" id="KW-0813">Transport</keyword>
<evidence type="ECO:0000256" key="4">
    <source>
        <dbReference type="SAM" id="SignalP"/>
    </source>
</evidence>
<protein>
    <submittedName>
        <fullName evidence="6">Amino acid ABC transporter substrate-binding protein</fullName>
    </submittedName>
</protein>
<sequence>MTCSVIGRYIALMGLLLLAMGTASAQTGPTLARIQQDHTILIGHREHEEPFSYVVEGRPIGYSIDICQAVVDSISARLGGPALAVTFVPVTPANRFILLSKGDIDLECGVTTNTAERRRQAAFSYPHYFSTTRYVSLAKNALDRIEDLTGRSVVSTTGTLNIEQLNAMNREQGLNISVMLSRSHDEAFTMVAAEQASAFVMDDILLAGLVASDASPERFHISSEALSDPEPYGLMLRRDDPEFLAWVNEALRALYQSGDMLALYEKWFLSPIPPDQQVVGLPMSPQLEAVLAHPEAFAE</sequence>
<dbReference type="GO" id="GO:0006865">
    <property type="term" value="P:amino acid transport"/>
    <property type="evidence" value="ECO:0007669"/>
    <property type="project" value="TreeGrafter"/>
</dbReference>
<dbReference type="InterPro" id="IPR001638">
    <property type="entry name" value="Solute-binding_3/MltF_N"/>
</dbReference>
<keyword evidence="7" id="KW-1185">Reference proteome</keyword>
<dbReference type="InterPro" id="IPR051455">
    <property type="entry name" value="Bact_solute-bind_prot3"/>
</dbReference>
<evidence type="ECO:0000256" key="2">
    <source>
        <dbReference type="ARBA" id="ARBA00022448"/>
    </source>
</evidence>
<dbReference type="SUPFAM" id="SSF53850">
    <property type="entry name" value="Periplasmic binding protein-like II"/>
    <property type="match status" value="1"/>
</dbReference>
<evidence type="ECO:0000259" key="5">
    <source>
        <dbReference type="SMART" id="SM00062"/>
    </source>
</evidence>
<accession>A0A8H9I3F5</accession>
<dbReference type="PANTHER" id="PTHR30085:SF2">
    <property type="entry name" value="GLUTAMATE_ASPARTATE IMPORT SOLUTE-BINDING PROTEIN"/>
    <property type="match status" value="1"/>
</dbReference>
<dbReference type="Gene3D" id="3.40.190.10">
    <property type="entry name" value="Periplasmic binding protein-like II"/>
    <property type="match status" value="2"/>
</dbReference>
<proteinExistence type="inferred from homology"/>
<feature type="chain" id="PRO_5034396506" evidence="4">
    <location>
        <begin position="26"/>
        <end position="299"/>
    </location>
</feature>
<dbReference type="AlphaFoldDB" id="A0A8H9I3F5"/>
<name>A0A8H9I3F5_9GAMM</name>
<dbReference type="EMBL" id="BMXN01000008">
    <property type="protein sequence ID" value="GGW26444.1"/>
    <property type="molecule type" value="Genomic_DNA"/>
</dbReference>
<evidence type="ECO:0000313" key="6">
    <source>
        <dbReference type="EMBL" id="GGW26444.1"/>
    </source>
</evidence>
<dbReference type="GO" id="GO:0030288">
    <property type="term" value="C:outer membrane-bounded periplasmic space"/>
    <property type="evidence" value="ECO:0007669"/>
    <property type="project" value="TreeGrafter"/>
</dbReference>
<comment type="caution">
    <text evidence="6">The sequence shown here is derived from an EMBL/GenBank/DDBJ whole genome shotgun (WGS) entry which is preliminary data.</text>
</comment>
<evidence type="ECO:0000256" key="1">
    <source>
        <dbReference type="ARBA" id="ARBA00010333"/>
    </source>
</evidence>
<keyword evidence="3 4" id="KW-0732">Signal</keyword>
<dbReference type="RefSeq" id="WP_229800799.1">
    <property type="nucleotide sequence ID" value="NZ_BMXN01000008.1"/>
</dbReference>
<dbReference type="CDD" id="cd13688">
    <property type="entry name" value="PBP2_GltI_DEBP"/>
    <property type="match status" value="1"/>
</dbReference>
<dbReference type="PANTHER" id="PTHR30085">
    <property type="entry name" value="AMINO ACID ABC TRANSPORTER PERMEASE"/>
    <property type="match status" value="1"/>
</dbReference>
<reference evidence="7" key="1">
    <citation type="journal article" date="2019" name="Int. J. Syst. Evol. Microbiol.">
        <title>The Global Catalogue of Microorganisms (GCM) 10K type strain sequencing project: providing services to taxonomists for standard genome sequencing and annotation.</title>
        <authorList>
            <consortium name="The Broad Institute Genomics Platform"/>
            <consortium name="The Broad Institute Genome Sequencing Center for Infectious Disease"/>
            <person name="Wu L."/>
            <person name="Ma J."/>
        </authorList>
    </citation>
    <scope>NUCLEOTIDE SEQUENCE [LARGE SCALE GENOMIC DNA]</scope>
    <source>
        <strain evidence="7">KCTC 22154</strain>
    </source>
</reference>
<feature type="signal peptide" evidence="4">
    <location>
        <begin position="1"/>
        <end position="25"/>
    </location>
</feature>